<organism evidence="1 2">
    <name type="scientific">Nephila pilipes</name>
    <name type="common">Giant wood spider</name>
    <name type="synonym">Nephila maculata</name>
    <dbReference type="NCBI Taxonomy" id="299642"/>
    <lineage>
        <taxon>Eukaryota</taxon>
        <taxon>Metazoa</taxon>
        <taxon>Ecdysozoa</taxon>
        <taxon>Arthropoda</taxon>
        <taxon>Chelicerata</taxon>
        <taxon>Arachnida</taxon>
        <taxon>Araneae</taxon>
        <taxon>Araneomorphae</taxon>
        <taxon>Entelegynae</taxon>
        <taxon>Araneoidea</taxon>
        <taxon>Nephilidae</taxon>
        <taxon>Nephila</taxon>
    </lineage>
</organism>
<proteinExistence type="predicted"/>
<keyword evidence="2" id="KW-1185">Reference proteome</keyword>
<gene>
    <name evidence="1" type="ORF">NPIL_522091</name>
</gene>
<dbReference type="EMBL" id="BMAW01127836">
    <property type="protein sequence ID" value="GFU22905.1"/>
    <property type="molecule type" value="Genomic_DNA"/>
</dbReference>
<dbReference type="Proteomes" id="UP000887013">
    <property type="component" value="Unassembled WGS sequence"/>
</dbReference>
<dbReference type="AlphaFoldDB" id="A0A8X6QHV3"/>
<name>A0A8X6QHV3_NEPPI</name>
<comment type="caution">
    <text evidence="1">The sequence shown here is derived from an EMBL/GenBank/DDBJ whole genome shotgun (WGS) entry which is preliminary data.</text>
</comment>
<accession>A0A8X6QHV3</accession>
<protein>
    <submittedName>
        <fullName evidence="1">Uncharacterized protein</fullName>
    </submittedName>
</protein>
<evidence type="ECO:0000313" key="2">
    <source>
        <dbReference type="Proteomes" id="UP000887013"/>
    </source>
</evidence>
<sequence>MASWLLLDFSGDNLGVRNLGSGLSNSSVPSWEASVGRVSVIGPTAVAAGFTNDSPFAFSSTAFAVEGGEEVLTCKELYQSIKTCVPETGMHAISTVKRYVEEEVIVLDYGQQGARVCSAKHPSRMMCYLLGYRNSVMFSNK</sequence>
<evidence type="ECO:0000313" key="1">
    <source>
        <dbReference type="EMBL" id="GFU22905.1"/>
    </source>
</evidence>
<reference evidence="1" key="1">
    <citation type="submission" date="2020-08" db="EMBL/GenBank/DDBJ databases">
        <title>Multicomponent nature underlies the extraordinary mechanical properties of spider dragline silk.</title>
        <authorList>
            <person name="Kono N."/>
            <person name="Nakamura H."/>
            <person name="Mori M."/>
            <person name="Yoshida Y."/>
            <person name="Ohtoshi R."/>
            <person name="Malay A.D."/>
            <person name="Moran D.A.P."/>
            <person name="Tomita M."/>
            <person name="Numata K."/>
            <person name="Arakawa K."/>
        </authorList>
    </citation>
    <scope>NUCLEOTIDE SEQUENCE</scope>
</reference>